<sequence length="184" mass="20833">MGNYVSCSLMHGNGKYSKSTKVIFPNGEIHKFQEPIKVAELMMESPNSFVVNSKSLRIGARFSAMNADEDLEFACVYVMFPMKRVHSVVTSTDLGSLFLSAKKIGRIAPENVSTPPSMKLDDIEEEVSSLEFKRRASMCRSKKPLLDTIEEEQKYTLFLELNAISVFDVYKVQTIKVNFIHHIL</sequence>
<dbReference type="EMBL" id="NBSK02000003">
    <property type="protein sequence ID" value="KAJ0219098.1"/>
    <property type="molecule type" value="Genomic_DNA"/>
</dbReference>
<dbReference type="InterPro" id="IPR025322">
    <property type="entry name" value="PADRE_dom"/>
</dbReference>
<proteinExistence type="predicted"/>
<reference evidence="1 2" key="1">
    <citation type="journal article" date="2017" name="Nat. Commun.">
        <title>Genome assembly with in vitro proximity ligation data and whole-genome triplication in lettuce.</title>
        <authorList>
            <person name="Reyes-Chin-Wo S."/>
            <person name="Wang Z."/>
            <person name="Yang X."/>
            <person name="Kozik A."/>
            <person name="Arikit S."/>
            <person name="Song C."/>
            <person name="Xia L."/>
            <person name="Froenicke L."/>
            <person name="Lavelle D.O."/>
            <person name="Truco M.J."/>
            <person name="Xia R."/>
            <person name="Zhu S."/>
            <person name="Xu C."/>
            <person name="Xu H."/>
            <person name="Xu X."/>
            <person name="Cox K."/>
            <person name="Korf I."/>
            <person name="Meyers B.C."/>
            <person name="Michelmore R.W."/>
        </authorList>
    </citation>
    <scope>NUCLEOTIDE SEQUENCE [LARGE SCALE GENOMIC DNA]</scope>
    <source>
        <strain evidence="2">cv. Salinas</strain>
        <tissue evidence="1">Seedlings</tissue>
    </source>
</reference>
<dbReference type="Pfam" id="PF14009">
    <property type="entry name" value="PADRE"/>
    <property type="match status" value="1"/>
</dbReference>
<keyword evidence="2" id="KW-1185">Reference proteome</keyword>
<organism evidence="1 2">
    <name type="scientific">Lactuca sativa</name>
    <name type="common">Garden lettuce</name>
    <dbReference type="NCBI Taxonomy" id="4236"/>
    <lineage>
        <taxon>Eukaryota</taxon>
        <taxon>Viridiplantae</taxon>
        <taxon>Streptophyta</taxon>
        <taxon>Embryophyta</taxon>
        <taxon>Tracheophyta</taxon>
        <taxon>Spermatophyta</taxon>
        <taxon>Magnoliopsida</taxon>
        <taxon>eudicotyledons</taxon>
        <taxon>Gunneridae</taxon>
        <taxon>Pentapetalae</taxon>
        <taxon>asterids</taxon>
        <taxon>campanulids</taxon>
        <taxon>Asterales</taxon>
        <taxon>Asteraceae</taxon>
        <taxon>Cichorioideae</taxon>
        <taxon>Cichorieae</taxon>
        <taxon>Lactucinae</taxon>
        <taxon>Lactuca</taxon>
    </lineage>
</organism>
<accession>A0A9R1WB08</accession>
<comment type="caution">
    <text evidence="1">The sequence shown here is derived from an EMBL/GenBank/DDBJ whole genome shotgun (WGS) entry which is preliminary data.</text>
</comment>
<protein>
    <submittedName>
        <fullName evidence="1">Uncharacterized protein</fullName>
    </submittedName>
</protein>
<evidence type="ECO:0000313" key="1">
    <source>
        <dbReference type="EMBL" id="KAJ0219098.1"/>
    </source>
</evidence>
<gene>
    <name evidence="1" type="ORF">LSAT_V11C300132730</name>
</gene>
<name>A0A9R1WB08_LACSA</name>
<dbReference type="AlphaFoldDB" id="A0A9R1WB08"/>
<dbReference type="Proteomes" id="UP000235145">
    <property type="component" value="Unassembled WGS sequence"/>
</dbReference>
<dbReference type="PANTHER" id="PTHR33052">
    <property type="entry name" value="DUF4228 DOMAIN PROTEIN-RELATED"/>
    <property type="match status" value="1"/>
</dbReference>
<evidence type="ECO:0000313" key="2">
    <source>
        <dbReference type="Proteomes" id="UP000235145"/>
    </source>
</evidence>